<dbReference type="InterPro" id="IPR004252">
    <property type="entry name" value="Probable_transposase_24"/>
</dbReference>
<accession>A0AAF0PPQ3</accession>
<dbReference type="Pfam" id="PF13960">
    <property type="entry name" value="DUF4218"/>
    <property type="match status" value="1"/>
</dbReference>
<dbReference type="PANTHER" id="PTHR48258:SF11">
    <property type="entry name" value="TDCA1-ORF2 PROTEIN"/>
    <property type="match status" value="1"/>
</dbReference>
<dbReference type="InterPro" id="IPR025312">
    <property type="entry name" value="DUF4216"/>
</dbReference>
<feature type="domain" description="DUF4218" evidence="3">
    <location>
        <begin position="231"/>
        <end position="326"/>
    </location>
</feature>
<dbReference type="InterPro" id="IPR004242">
    <property type="entry name" value="Transposase_21"/>
</dbReference>
<gene>
    <name evidence="4" type="ORF">MTR67_002058</name>
</gene>
<dbReference type="Pfam" id="PF02992">
    <property type="entry name" value="Transposase_21"/>
    <property type="match status" value="1"/>
</dbReference>
<protein>
    <recommendedName>
        <fullName evidence="6">DUF4218 domain-containing protein</fullName>
    </recommendedName>
</protein>
<sequence length="1072" mass="123307">MGHRRYLPLNHKWRNDKVSFDNTVEHRLPLEMLSGDDILDQVADLDGLPLTKDPRKKIKISHKKRGDNWNKKSIFFDLPYWKTLLLRHNLDVMHIEKNICDNILGTIFDIKGKTKDILSTRLDLQEMNIRKEFHPIQNGDEYELPATSYTLSVEEKQTIFNFLKNLKVPDGFSSNISHCVNLKDKKNLGLKSHDCHIILQHLLPLVMRGMLCKSVSEQLIELSIFFKVPGAKCLSIEELEQIEAQIPKTLCKLEKVFPTAFFDVMVHLPIHLPNEARIAGPVQYRWMYPIERYLHFLKCFIGNMAHPEGSIVEGYLAVECMTLCSRKSLKGSSPDKLDSHDLEEAHFYILKNCDEIQPFLEEFSQIHSEASQQSSDVEWNRQFISWLQKRVAELYKHDDSKRMADLLSLSRGPLPYVTRLKGETGEEQKPMNYYGELIEVLELQFVGERRVILFRCTWFDVYDQKKGVKMDEYGFVDMNPSKTLKNEMGQASKIPKHGLIQPGALAKGLGQSLKVMSTTRVNAEQRTSISKNRSYNATTSKLNKLADNSFHVHPCFDEKEDNAPFHQGTEMNQYTLTSGATARGQTLGINVEKSTLIDKNRSNTTTSSGNKSAKTSIPVPHNFYPMEHDDTLFQESKVTRDAQRSDNLKKSPLNLEKQKKVFEVAQGAKETETISFADLFESRKAKKVVEVVQDAEGIETSPENLRVTRLHCEKTKLFPLPFQAILTVNKIFKRMGLNFLFGFPYYRFCRITPHLRDTWDLIVRDHNMCPLRVHLWMDIEEHKLEHMWAVVTEKFDSDDMNDQRDNVLQHMRKLWNNWRGSLHKNVKSKSLHEVLKDVPMGVDKSDWEWLVKEHFLSQKFKDASTRNSVNRSKLCMPHRTGSRPIREIVYEMGGKDGNPPNMETIFFETRKKGNELVELETVEKYAEVHELVQSEPSLTNIESLLLSVRIANNLTRAPKARWYGSEYRTSRMEVGDDQYGFHHRRPREKGMMERAKGKGPRLPKVPKALPTKPQDPSQLMVVTTPRGATCGGEAIASLRLHQIGSSTRATSRLEKPWTARGSGLGHALVVEG</sequence>
<feature type="compositionally biased region" description="Polar residues" evidence="1">
    <location>
        <begin position="602"/>
        <end position="615"/>
    </location>
</feature>
<dbReference type="EMBL" id="CP133612">
    <property type="protein sequence ID" value="WMV08673.1"/>
    <property type="molecule type" value="Genomic_DNA"/>
</dbReference>
<evidence type="ECO:0000256" key="1">
    <source>
        <dbReference type="SAM" id="MobiDB-lite"/>
    </source>
</evidence>
<dbReference type="Pfam" id="PF13952">
    <property type="entry name" value="DUF4216"/>
    <property type="match status" value="1"/>
</dbReference>
<evidence type="ECO:0000313" key="4">
    <source>
        <dbReference type="EMBL" id="WMV08673.1"/>
    </source>
</evidence>
<evidence type="ECO:0000259" key="3">
    <source>
        <dbReference type="Pfam" id="PF13960"/>
    </source>
</evidence>
<dbReference type="Proteomes" id="UP001234989">
    <property type="component" value="Chromosome 1"/>
</dbReference>
<evidence type="ECO:0008006" key="6">
    <source>
        <dbReference type="Google" id="ProtNLM"/>
    </source>
</evidence>
<organism evidence="4 5">
    <name type="scientific">Solanum verrucosum</name>
    <dbReference type="NCBI Taxonomy" id="315347"/>
    <lineage>
        <taxon>Eukaryota</taxon>
        <taxon>Viridiplantae</taxon>
        <taxon>Streptophyta</taxon>
        <taxon>Embryophyta</taxon>
        <taxon>Tracheophyta</taxon>
        <taxon>Spermatophyta</taxon>
        <taxon>Magnoliopsida</taxon>
        <taxon>eudicotyledons</taxon>
        <taxon>Gunneridae</taxon>
        <taxon>Pentapetalae</taxon>
        <taxon>asterids</taxon>
        <taxon>lamiids</taxon>
        <taxon>Solanales</taxon>
        <taxon>Solanaceae</taxon>
        <taxon>Solanoideae</taxon>
        <taxon>Solaneae</taxon>
        <taxon>Solanum</taxon>
    </lineage>
</organism>
<dbReference type="Pfam" id="PF03004">
    <property type="entry name" value="Transposase_24"/>
    <property type="match status" value="1"/>
</dbReference>
<proteinExistence type="predicted"/>
<reference evidence="4" key="1">
    <citation type="submission" date="2023-08" db="EMBL/GenBank/DDBJ databases">
        <title>A de novo genome assembly of Solanum verrucosum Schlechtendal, a Mexican diploid species geographically isolated from the other diploid A-genome species in potato relatives.</title>
        <authorList>
            <person name="Hosaka K."/>
        </authorList>
    </citation>
    <scope>NUCLEOTIDE SEQUENCE</scope>
    <source>
        <tissue evidence="4">Young leaves</tissue>
    </source>
</reference>
<keyword evidence="5" id="KW-1185">Reference proteome</keyword>
<feature type="domain" description="DUF4216" evidence="2">
    <location>
        <begin position="441"/>
        <end position="485"/>
    </location>
</feature>
<dbReference type="AlphaFoldDB" id="A0AAF0PPQ3"/>
<evidence type="ECO:0000313" key="5">
    <source>
        <dbReference type="Proteomes" id="UP001234989"/>
    </source>
</evidence>
<dbReference type="PANTHER" id="PTHR48258">
    <property type="entry name" value="DUF4218 DOMAIN-CONTAINING PROTEIN-RELATED"/>
    <property type="match status" value="1"/>
</dbReference>
<feature type="region of interest" description="Disordered" evidence="1">
    <location>
        <begin position="989"/>
        <end position="1019"/>
    </location>
</feature>
<feature type="region of interest" description="Disordered" evidence="1">
    <location>
        <begin position="598"/>
        <end position="620"/>
    </location>
</feature>
<evidence type="ECO:0000259" key="2">
    <source>
        <dbReference type="Pfam" id="PF13952"/>
    </source>
</evidence>
<dbReference type="InterPro" id="IPR025452">
    <property type="entry name" value="DUF4218"/>
</dbReference>
<name>A0AAF0PPQ3_SOLVR</name>